<keyword evidence="5" id="KW-0547">Nucleotide-binding</keyword>
<keyword evidence="8" id="KW-0378">Hydrolase</keyword>
<dbReference type="InterPro" id="IPR012677">
    <property type="entry name" value="Nucleotide-bd_a/b_plait_sf"/>
</dbReference>
<accession>A0A819I192</accession>
<dbReference type="GO" id="GO:0034458">
    <property type="term" value="F:3'-5' RNA helicase activity"/>
    <property type="evidence" value="ECO:0007669"/>
    <property type="project" value="TreeGrafter"/>
</dbReference>
<dbReference type="InterPro" id="IPR000504">
    <property type="entry name" value="RRM_dom"/>
</dbReference>
<dbReference type="CDD" id="cd00590">
    <property type="entry name" value="RRM_SF"/>
    <property type="match status" value="1"/>
</dbReference>
<dbReference type="CDD" id="cd20336">
    <property type="entry name" value="Rcat_RBR"/>
    <property type="match status" value="1"/>
</dbReference>
<dbReference type="SMART" id="SM00647">
    <property type="entry name" value="IBR"/>
    <property type="match status" value="2"/>
</dbReference>
<keyword evidence="2" id="KW-0808">Transferase</keyword>
<evidence type="ECO:0000256" key="1">
    <source>
        <dbReference type="ARBA" id="ARBA00012552"/>
    </source>
</evidence>
<keyword evidence="3" id="KW-0479">Metal-binding</keyword>
<dbReference type="Proteomes" id="UP000663881">
    <property type="component" value="Unassembled WGS sequence"/>
</dbReference>
<evidence type="ECO:0000256" key="10">
    <source>
        <dbReference type="ARBA" id="ARBA00022833"/>
    </source>
</evidence>
<dbReference type="CDD" id="cd20335">
    <property type="entry name" value="BRcat_RBR"/>
    <property type="match status" value="1"/>
</dbReference>
<name>A0A819I192_9BILA</name>
<feature type="compositionally biased region" description="Low complexity" evidence="15">
    <location>
        <begin position="73"/>
        <end position="89"/>
    </location>
</feature>
<dbReference type="PROSITE" id="PS51194">
    <property type="entry name" value="HELICASE_CTER"/>
    <property type="match status" value="1"/>
</dbReference>
<evidence type="ECO:0000313" key="22">
    <source>
        <dbReference type="EMBL" id="CAF3906916.1"/>
    </source>
</evidence>
<dbReference type="PROSITE" id="PS00690">
    <property type="entry name" value="DEAH_ATP_HELICASE"/>
    <property type="match status" value="1"/>
</dbReference>
<dbReference type="Gene3D" id="1.20.120.1750">
    <property type="match status" value="1"/>
</dbReference>
<dbReference type="Pfam" id="PF21010">
    <property type="entry name" value="HA2_C"/>
    <property type="match status" value="1"/>
</dbReference>
<dbReference type="InterPro" id="IPR044066">
    <property type="entry name" value="TRIAD_supradom"/>
</dbReference>
<dbReference type="PROSITE" id="PS00518">
    <property type="entry name" value="ZF_RING_1"/>
    <property type="match status" value="1"/>
</dbReference>
<dbReference type="Gene3D" id="1.20.120.1080">
    <property type="match status" value="1"/>
</dbReference>
<dbReference type="Pfam" id="PF00270">
    <property type="entry name" value="DEAD"/>
    <property type="match status" value="1"/>
</dbReference>
<proteinExistence type="inferred from homology"/>
<dbReference type="Pfam" id="PF00271">
    <property type="entry name" value="Helicase_C"/>
    <property type="match status" value="1"/>
</dbReference>
<feature type="domain" description="RRM" evidence="17">
    <location>
        <begin position="966"/>
        <end position="1041"/>
    </location>
</feature>
<dbReference type="PROSITE" id="PS50089">
    <property type="entry name" value="ZF_RING_2"/>
    <property type="match status" value="1"/>
</dbReference>
<dbReference type="SMART" id="SM00360">
    <property type="entry name" value="RRM"/>
    <property type="match status" value="2"/>
</dbReference>
<dbReference type="SMART" id="SM00487">
    <property type="entry name" value="DEXDc"/>
    <property type="match status" value="1"/>
</dbReference>
<evidence type="ECO:0000259" key="16">
    <source>
        <dbReference type="PROSITE" id="PS50089"/>
    </source>
</evidence>
<dbReference type="GO" id="GO:0003723">
    <property type="term" value="F:RNA binding"/>
    <property type="evidence" value="ECO:0007669"/>
    <property type="project" value="UniProtKB-UniRule"/>
</dbReference>
<evidence type="ECO:0000256" key="13">
    <source>
        <dbReference type="PROSITE-ProRule" id="PRU00175"/>
    </source>
</evidence>
<dbReference type="Pfam" id="PF04408">
    <property type="entry name" value="WHD_HA2"/>
    <property type="match status" value="1"/>
</dbReference>
<dbReference type="SMART" id="SM00847">
    <property type="entry name" value="HA2"/>
    <property type="match status" value="1"/>
</dbReference>
<keyword evidence="9" id="KW-0347">Helicase</keyword>
<dbReference type="PROSITE" id="PS51192">
    <property type="entry name" value="HELICASE_ATP_BIND_1"/>
    <property type="match status" value="1"/>
</dbReference>
<dbReference type="CDD" id="cd17917">
    <property type="entry name" value="DEXHc_RHA-like"/>
    <property type="match status" value="1"/>
</dbReference>
<evidence type="ECO:0000256" key="12">
    <source>
        <dbReference type="ARBA" id="ARBA00038040"/>
    </source>
</evidence>
<evidence type="ECO:0000259" key="18">
    <source>
        <dbReference type="PROSITE" id="PS51192"/>
    </source>
</evidence>
<protein>
    <recommendedName>
        <fullName evidence="1">RNA helicase</fullName>
        <ecNumber evidence="1">3.6.4.13</ecNumber>
    </recommendedName>
</protein>
<dbReference type="EMBL" id="CAJOAY010001966">
    <property type="protein sequence ID" value="CAF3906916.1"/>
    <property type="molecule type" value="Genomic_DNA"/>
</dbReference>
<feature type="domain" description="RING-type" evidence="16">
    <location>
        <begin position="1629"/>
        <end position="1678"/>
    </location>
</feature>
<comment type="similarity">
    <text evidence="12">Belongs to the DEAD box helicase family. DEAH subfamily. PRP16 sub-subfamily.</text>
</comment>
<dbReference type="InterPro" id="IPR002867">
    <property type="entry name" value="IBR_dom"/>
</dbReference>
<gene>
    <name evidence="22" type="ORF">OKA104_LOCUS24504</name>
    <name evidence="21" type="ORF">VCS650_LOCUS7583</name>
</gene>
<evidence type="ECO:0000256" key="7">
    <source>
        <dbReference type="ARBA" id="ARBA00022786"/>
    </source>
</evidence>
<dbReference type="EMBL" id="CAJNON010000049">
    <property type="protein sequence ID" value="CAF0868396.1"/>
    <property type="molecule type" value="Genomic_DNA"/>
</dbReference>
<evidence type="ECO:0000313" key="23">
    <source>
        <dbReference type="Proteomes" id="UP000663881"/>
    </source>
</evidence>
<dbReference type="InterPro" id="IPR007502">
    <property type="entry name" value="Helicase-assoc_dom"/>
</dbReference>
<keyword evidence="4" id="KW-0677">Repeat</keyword>
<keyword evidence="7" id="KW-0833">Ubl conjugation pathway</keyword>
<keyword evidence="10" id="KW-0862">Zinc</keyword>
<organism evidence="22 23">
    <name type="scientific">Adineta steineri</name>
    <dbReference type="NCBI Taxonomy" id="433720"/>
    <lineage>
        <taxon>Eukaryota</taxon>
        <taxon>Metazoa</taxon>
        <taxon>Spiralia</taxon>
        <taxon>Gnathifera</taxon>
        <taxon>Rotifera</taxon>
        <taxon>Eurotatoria</taxon>
        <taxon>Bdelloidea</taxon>
        <taxon>Adinetida</taxon>
        <taxon>Adinetidae</taxon>
        <taxon>Adineta</taxon>
    </lineage>
</organism>
<dbReference type="GO" id="GO:0005524">
    <property type="term" value="F:ATP binding"/>
    <property type="evidence" value="ECO:0007669"/>
    <property type="project" value="UniProtKB-KW"/>
</dbReference>
<evidence type="ECO:0000259" key="19">
    <source>
        <dbReference type="PROSITE" id="PS51194"/>
    </source>
</evidence>
<dbReference type="Pfam" id="PF00076">
    <property type="entry name" value="RRM_1"/>
    <property type="match status" value="1"/>
</dbReference>
<evidence type="ECO:0000259" key="17">
    <source>
        <dbReference type="PROSITE" id="PS50102"/>
    </source>
</evidence>
<evidence type="ECO:0000256" key="3">
    <source>
        <dbReference type="ARBA" id="ARBA00022723"/>
    </source>
</evidence>
<dbReference type="CDD" id="cd18791">
    <property type="entry name" value="SF2_C_RHA"/>
    <property type="match status" value="1"/>
</dbReference>
<dbReference type="SMART" id="SM00490">
    <property type="entry name" value="HELICc"/>
    <property type="match status" value="1"/>
</dbReference>
<evidence type="ECO:0000256" key="11">
    <source>
        <dbReference type="ARBA" id="ARBA00022840"/>
    </source>
</evidence>
<dbReference type="InterPro" id="IPR011545">
    <property type="entry name" value="DEAD/DEAH_box_helicase_dom"/>
</dbReference>
<evidence type="ECO:0000256" key="5">
    <source>
        <dbReference type="ARBA" id="ARBA00022741"/>
    </source>
</evidence>
<evidence type="ECO:0000256" key="14">
    <source>
        <dbReference type="PROSITE-ProRule" id="PRU00176"/>
    </source>
</evidence>
<dbReference type="InterPro" id="IPR017907">
    <property type="entry name" value="Znf_RING_CS"/>
</dbReference>
<evidence type="ECO:0000256" key="15">
    <source>
        <dbReference type="SAM" id="MobiDB-lite"/>
    </source>
</evidence>
<dbReference type="Gene3D" id="3.30.70.330">
    <property type="match status" value="2"/>
</dbReference>
<dbReference type="GO" id="GO:0016740">
    <property type="term" value="F:transferase activity"/>
    <property type="evidence" value="ECO:0007669"/>
    <property type="project" value="UniProtKB-KW"/>
</dbReference>
<dbReference type="InterPro" id="IPR035979">
    <property type="entry name" value="RBD_domain_sf"/>
</dbReference>
<dbReference type="Gene3D" id="3.40.50.300">
    <property type="entry name" value="P-loop containing nucleotide triphosphate hydrolases"/>
    <property type="match status" value="2"/>
</dbReference>
<dbReference type="InterPro" id="IPR001841">
    <property type="entry name" value="Znf_RING"/>
</dbReference>
<dbReference type="Gene3D" id="3.30.40.10">
    <property type="entry name" value="Zinc/RING finger domain, C3HC4 (zinc finger)"/>
    <property type="match status" value="1"/>
</dbReference>
<feature type="domain" description="Helicase C-terminal" evidence="19">
    <location>
        <begin position="413"/>
        <end position="592"/>
    </location>
</feature>
<evidence type="ECO:0000313" key="21">
    <source>
        <dbReference type="EMBL" id="CAF0868396.1"/>
    </source>
</evidence>
<dbReference type="OrthoDB" id="9985601at2759"/>
<dbReference type="SUPFAM" id="SSF57850">
    <property type="entry name" value="RING/U-box"/>
    <property type="match status" value="2"/>
</dbReference>
<reference evidence="22" key="1">
    <citation type="submission" date="2021-02" db="EMBL/GenBank/DDBJ databases">
        <authorList>
            <person name="Nowell W R."/>
        </authorList>
    </citation>
    <scope>NUCLEOTIDE SEQUENCE</scope>
</reference>
<dbReference type="SUPFAM" id="SSF54928">
    <property type="entry name" value="RNA-binding domain, RBD"/>
    <property type="match status" value="2"/>
</dbReference>
<evidence type="ECO:0000256" key="2">
    <source>
        <dbReference type="ARBA" id="ARBA00022679"/>
    </source>
</evidence>
<dbReference type="InterPro" id="IPR048333">
    <property type="entry name" value="HA2_WH"/>
</dbReference>
<keyword evidence="11" id="KW-0067">ATP-binding</keyword>
<dbReference type="InterPro" id="IPR027417">
    <property type="entry name" value="P-loop_NTPase"/>
</dbReference>
<evidence type="ECO:0000259" key="20">
    <source>
        <dbReference type="PROSITE" id="PS51873"/>
    </source>
</evidence>
<dbReference type="PROSITE" id="PS50102">
    <property type="entry name" value="RRM"/>
    <property type="match status" value="1"/>
</dbReference>
<feature type="domain" description="Helicase ATP-binding" evidence="18">
    <location>
        <begin position="235"/>
        <end position="399"/>
    </location>
</feature>
<dbReference type="InterPro" id="IPR001650">
    <property type="entry name" value="Helicase_C-like"/>
</dbReference>
<dbReference type="InterPro" id="IPR013083">
    <property type="entry name" value="Znf_RING/FYVE/PHD"/>
</dbReference>
<evidence type="ECO:0000256" key="8">
    <source>
        <dbReference type="ARBA" id="ARBA00022801"/>
    </source>
</evidence>
<sequence length="1833" mass="207799">MTSKRPCSFGEKCNKGVSCKFGHPERDNDIWSSSSSSSSSVIKQCRDGDGCKRPKCWFSHPRDSVDKKHIQNDSRNNSSQQSDSQPSLQIPLPKLDIKKKCRFGVACRNQPECMFDHTPSDERMESTDVEKIMIECQQQLQEYVPKVRQQHKSLIEGLRDEFAGDIDADETPVKRALLEEYKLQMKNFDLTIQCLTDASRPTNNYDAKHRLGAIKREIKRLKSHLPIYARRQELVEAVRSNRVLILKADTGSGKSTQLVQYLVDAGFAKQGQIACTQPRRLAARALANRVAEEFGCNVGDDVGFHIGASRPRVSDSTKIRFMTDSVLLNSYHNDPTLSAYSIVIIDEAHERRVDTDLLFGIMKLCLHQRPDIKLVVMSATLDANLFSKYYKGSQLLEVAGRTFPIEDKYASDDVEQYVEAAIAKVYEIHNSKQPGDILVFLTGPDEIDRAVDAVQTRWKDTVLVLPLHGKLNEQDSKRVFELAPADKRKIIFSTNVAETSVTIDGIRHVVESGMVKESMWDEKRKMQVLKIGNITQSSVKQRRGRAGRTSAGKCYHLYTQETYESFDVCPRAEILCIQPSIAVLKLKHLDVVDNIEKFDWLEAPSLESLRDAVKCLTWLKGLDKTGKITETGRRMAKLGLSPMLSAMILHSLEKSCVSHVLALAGMLSVSQSIWWRSKDEQLKQLADEKRAYFSYDNDRGGDHIQLLKIFLEWNALEKTSRSDWCRNNMINGKSMNIALEFANETARQLENIKLDFFTPVFDQTLVENVLNCVTAGYFQNLAISNGSLRSGYQLATSDKINAQVYRSSTLTFAAQPPKYTLYHDILNLNGINCMTIMCPVEIKAIPQEWLASLAQQPADRAFVGHTFSNLGPTLLVACLGKRCAKKQQLEDTLQAVLDVDYAQGTLTVWCQEKQLTIARRFLENLMQTERKKLLVEVEEYEIVSSTRVLLGEGGLPLLVLLENDYVKVVVRGLPANVTENQIEEKFRICGKVRCVNFLQKSADGTSASVTYYQCAHARDAVVRLSEDIWDGRRITVGPANTRTSVHASTQNCKLKVQWFLTESECRGKVIFTKREAAQQAVERLKNRFNCQCQLKLDSRKPTVRCLWPSVPHNNMAIVEFSSETEAQQIVKQKTIGQMRIDADKGNSSSICVKRIVPEMDEEDLKEQFPNSIKVNIFRGKKGIRLEKPDDADDDIRRLFNHYPSFQRTSVSVKPKLFFGRVEALAQFDDERDARTAIREMNGRAGFIGEGKIRMSLMAQPENSKALAKADEYIVEISHLSPSTTEEDLRSELKQYPLADSLAYVVIFRKKLIEEESQAKNNTEKLALLDSLNKLTLLFNSRAHFRSVPEISINPATPDGRVSAQVLYDNPDDVMKAMQLYKNPTNPDLLKFSQYKLHLTPLNDYVIVLNASLSNAIKPKIEKALEVIREMHFNDVKVQMKEKGENAKKVTRIYIAGTDNLQIAKVRNIFNQLLKGLEFRFHDPSWISVIFDNKGRNFLKNLQERTKTYIWWSWTSTFLRIFGEDNPSNQAYREIDTFIQEALVNRKHPITIPIPQESLRQCLKKASEIKNLGNDQVSVDINMIKRIVYIYGEEKAAKECENSVRKQLASLPKSSTNKRTTDNNIDNAECPVCCGICESPYALQQCGHIYCRGCLYDFFLSHCDSTLSMNAFKICCPVDGCNTSCLIRDIKSILGAEKIGRLSTVAFQIYLKQPGVDLAQCIGIDCQQVYRPSIHPSKYTCDQCVKEYCVPCQVEYHVGLTCKEQKILMAKLRDEKLLNENLGNLLMKKCPGCKVLIEKYAGCNAVKCTQCTIAFCWLCNTTDPNDSKRIFLSV</sequence>
<dbReference type="EC" id="3.6.4.13" evidence="1"/>
<feature type="region of interest" description="Disordered" evidence="15">
    <location>
        <begin position="62"/>
        <end position="89"/>
    </location>
</feature>
<evidence type="ECO:0000256" key="6">
    <source>
        <dbReference type="ARBA" id="ARBA00022771"/>
    </source>
</evidence>
<dbReference type="GO" id="GO:0008270">
    <property type="term" value="F:zinc ion binding"/>
    <property type="evidence" value="ECO:0007669"/>
    <property type="project" value="UniProtKB-KW"/>
</dbReference>
<feature type="region of interest" description="Disordered" evidence="15">
    <location>
        <begin position="20"/>
        <end position="48"/>
    </location>
</feature>
<keyword evidence="6 13" id="KW-0863">Zinc-finger</keyword>
<dbReference type="GO" id="GO:0016787">
    <property type="term" value="F:hydrolase activity"/>
    <property type="evidence" value="ECO:0007669"/>
    <property type="project" value="UniProtKB-KW"/>
</dbReference>
<dbReference type="Gene3D" id="4.10.1000.40">
    <property type="match status" value="1"/>
</dbReference>
<dbReference type="PANTHER" id="PTHR18934">
    <property type="entry name" value="ATP-DEPENDENT RNA HELICASE"/>
    <property type="match status" value="1"/>
</dbReference>
<dbReference type="Proteomes" id="UP000663891">
    <property type="component" value="Unassembled WGS sequence"/>
</dbReference>
<feature type="compositionally biased region" description="Basic and acidic residues" evidence="15">
    <location>
        <begin position="62"/>
        <end position="72"/>
    </location>
</feature>
<comment type="caution">
    <text evidence="22">The sequence shown here is derived from an EMBL/GenBank/DDBJ whole genome shotgun (WGS) entry which is preliminary data.</text>
</comment>
<evidence type="ECO:0000256" key="9">
    <source>
        <dbReference type="ARBA" id="ARBA00022806"/>
    </source>
</evidence>
<keyword evidence="14" id="KW-0694">RNA-binding</keyword>
<dbReference type="InterPro" id="IPR002464">
    <property type="entry name" value="DNA/RNA_helicase_DEAH_CS"/>
</dbReference>
<dbReference type="Pfam" id="PF01485">
    <property type="entry name" value="IBR"/>
    <property type="match status" value="1"/>
</dbReference>
<dbReference type="Pfam" id="PF22191">
    <property type="entry name" value="IBR_1"/>
    <property type="match status" value="1"/>
</dbReference>
<dbReference type="PANTHER" id="PTHR18934:SF91">
    <property type="entry name" value="PRE-MRNA-SPLICING FACTOR ATP-DEPENDENT RNA HELICASE PRP16"/>
    <property type="match status" value="1"/>
</dbReference>
<dbReference type="InterPro" id="IPR014001">
    <property type="entry name" value="Helicase_ATP-bd"/>
</dbReference>
<dbReference type="PROSITE" id="PS51873">
    <property type="entry name" value="TRIAD"/>
    <property type="match status" value="1"/>
</dbReference>
<evidence type="ECO:0000256" key="4">
    <source>
        <dbReference type="ARBA" id="ARBA00022737"/>
    </source>
</evidence>
<dbReference type="SUPFAM" id="SSF52540">
    <property type="entry name" value="P-loop containing nucleoside triphosphate hydrolases"/>
    <property type="match status" value="1"/>
</dbReference>
<feature type="domain" description="RING-type" evidence="20">
    <location>
        <begin position="1625"/>
        <end position="1833"/>
    </location>
</feature>